<protein>
    <submittedName>
        <fullName evidence="1">Uncharacterized protein</fullName>
    </submittedName>
</protein>
<proteinExistence type="predicted"/>
<accession>A0ABU4DP00</accession>
<dbReference type="EMBL" id="JAPMIV010000007">
    <property type="protein sequence ID" value="MDV6374168.1"/>
    <property type="molecule type" value="Genomic_DNA"/>
</dbReference>
<comment type="caution">
    <text evidence="1">The sequence shown here is derived from an EMBL/GenBank/DDBJ whole genome shotgun (WGS) entry which is preliminary data.</text>
</comment>
<reference evidence="1 2" key="1">
    <citation type="submission" date="2022-11" db="EMBL/GenBank/DDBJ databases">
        <title>Deinococcus ZS9-10, Low Temperature and Draught-tolerating, UV-resistant Bacteria from Continental Antarctica.</title>
        <authorList>
            <person name="Cheng L."/>
        </authorList>
    </citation>
    <scope>NUCLEOTIDE SEQUENCE [LARGE SCALE GENOMIC DNA]</scope>
    <source>
        <strain evidence="1 2">ZS9-10</strain>
    </source>
</reference>
<sequence>METGETPEFHQLPMLGMAVRVALHLRGLPLITYDLFEKILYSTLSIPVFAVEPVTRVLAEAEFVVLNTEGPTIKSVLPTIPLYEDIFDRLGDYFKRRQFREQEVFTVELMQKLSASPISKSTVYNWGAEQSLVDRVIEIGDFGSFIRNHRTRGRNILVSPTYFTENATAYADLAAQEGAGNIKKVLELLKSNPGWPIEIIQNTRNINGHELSAVQLNIVRALAGEGFLQPPMIETAHSGANFFLFGPTPNDMQIPVSKRPIYEAALALVASMRQGQLLPAKYAIHSPIALLTKLRNQTWVNANTEAMEQYRKLAIMKVAFLKPTNGNWAELHLIDRPENIEAVDLAITLLSGHELTIVPDEDVVVAFREGHKYLDSLLGRKRMRPREGSRLELDEESQYAIDSLLMRGV</sequence>
<keyword evidence="2" id="KW-1185">Reference proteome</keyword>
<evidence type="ECO:0000313" key="1">
    <source>
        <dbReference type="EMBL" id="MDV6374168.1"/>
    </source>
</evidence>
<name>A0ABU4DP00_9DEIO</name>
<evidence type="ECO:0000313" key="2">
    <source>
        <dbReference type="Proteomes" id="UP001276150"/>
    </source>
</evidence>
<dbReference type="Proteomes" id="UP001276150">
    <property type="component" value="Unassembled WGS sequence"/>
</dbReference>
<organism evidence="1 2">
    <name type="scientific">Deinococcus arenicola</name>
    <dbReference type="NCBI Taxonomy" id="2994950"/>
    <lineage>
        <taxon>Bacteria</taxon>
        <taxon>Thermotogati</taxon>
        <taxon>Deinococcota</taxon>
        <taxon>Deinococci</taxon>
        <taxon>Deinococcales</taxon>
        <taxon>Deinococcaceae</taxon>
        <taxon>Deinococcus</taxon>
    </lineage>
</organism>
<dbReference type="RefSeq" id="WP_317639487.1">
    <property type="nucleotide sequence ID" value="NZ_JAPMIV010000007.1"/>
</dbReference>
<gene>
    <name evidence="1" type="ORF">ORD21_06120</name>
</gene>